<accession>B2GGF0</accession>
<evidence type="ECO:0000313" key="3">
    <source>
        <dbReference type="Proteomes" id="UP000008838"/>
    </source>
</evidence>
<dbReference type="AlphaFoldDB" id="B2GGF0"/>
<reference evidence="2 3" key="1">
    <citation type="journal article" date="2008" name="J. Bacteriol.">
        <title>Complete genome sequence of the soil actinomycete Kocuria rhizophila.</title>
        <authorList>
            <person name="Takarada H."/>
            <person name="Sekine M."/>
            <person name="Kosugi H."/>
            <person name="Matsuo Y."/>
            <person name="Fujisawa T."/>
            <person name="Omata S."/>
            <person name="Kishi E."/>
            <person name="Shimizu A."/>
            <person name="Tsukatani N."/>
            <person name="Tanikawa S."/>
            <person name="Fujita N."/>
            <person name="Harayama S."/>
        </authorList>
    </citation>
    <scope>NUCLEOTIDE SEQUENCE [LARGE SCALE GENOMIC DNA]</scope>
    <source>
        <strain evidence="3">ATCC 9341 / DSM 348 / NBRC 103217 / DC2201</strain>
    </source>
</reference>
<sequence length="59" mass="5507">MSGDLGTPGCRPSARPPGVPHGGHGTRGDGRGSPGCSGRSPGCSGRSPAGRGGPGRGVA</sequence>
<name>B2GGF0_KOCRD</name>
<dbReference type="HOGENOM" id="CLU_2954504_0_0_11"/>
<feature type="region of interest" description="Disordered" evidence="1">
    <location>
        <begin position="1"/>
        <end position="59"/>
    </location>
</feature>
<gene>
    <name evidence="2" type="ordered locus">KRH_11430</name>
</gene>
<dbReference type="KEGG" id="krh:KRH_11430"/>
<organism evidence="2 3">
    <name type="scientific">Kocuria rhizophila (strain ATCC 9341 / DSM 348 / NBRC 103217 / DC2201)</name>
    <dbReference type="NCBI Taxonomy" id="378753"/>
    <lineage>
        <taxon>Bacteria</taxon>
        <taxon>Bacillati</taxon>
        <taxon>Actinomycetota</taxon>
        <taxon>Actinomycetes</taxon>
        <taxon>Micrococcales</taxon>
        <taxon>Micrococcaceae</taxon>
        <taxon>Kocuria</taxon>
    </lineage>
</organism>
<feature type="compositionally biased region" description="Gly residues" evidence="1">
    <location>
        <begin position="50"/>
        <end position="59"/>
    </location>
</feature>
<dbReference type="Proteomes" id="UP000008838">
    <property type="component" value="Chromosome"/>
</dbReference>
<dbReference type="EMBL" id="AP009152">
    <property type="protein sequence ID" value="BAG29490.1"/>
    <property type="molecule type" value="Genomic_DNA"/>
</dbReference>
<feature type="compositionally biased region" description="Low complexity" evidence="1">
    <location>
        <begin position="36"/>
        <end position="49"/>
    </location>
</feature>
<proteinExistence type="predicted"/>
<feature type="compositionally biased region" description="Gly residues" evidence="1">
    <location>
        <begin position="20"/>
        <end position="35"/>
    </location>
</feature>
<keyword evidence="3" id="KW-1185">Reference proteome</keyword>
<evidence type="ECO:0000256" key="1">
    <source>
        <dbReference type="SAM" id="MobiDB-lite"/>
    </source>
</evidence>
<dbReference type="STRING" id="378753.KRH_11430"/>
<protein>
    <submittedName>
        <fullName evidence="2">Uncharacterized protein</fullName>
    </submittedName>
</protein>
<evidence type="ECO:0000313" key="2">
    <source>
        <dbReference type="EMBL" id="BAG29490.1"/>
    </source>
</evidence>